<keyword evidence="7 11" id="KW-1133">Transmembrane helix</keyword>
<organism evidence="13 14">
    <name type="scientific">Leptonema illini</name>
    <dbReference type="NCBI Taxonomy" id="183"/>
    <lineage>
        <taxon>Bacteria</taxon>
        <taxon>Pseudomonadati</taxon>
        <taxon>Spirochaetota</taxon>
        <taxon>Spirochaetia</taxon>
        <taxon>Leptospirales</taxon>
        <taxon>Leptospiraceae</taxon>
        <taxon>Leptonema</taxon>
    </lineage>
</organism>
<dbReference type="GO" id="GO:0008324">
    <property type="term" value="F:monoatomic cation transmembrane transporter activity"/>
    <property type="evidence" value="ECO:0007669"/>
    <property type="project" value="InterPro"/>
</dbReference>
<evidence type="ECO:0000256" key="1">
    <source>
        <dbReference type="ARBA" id="ARBA00004146"/>
    </source>
</evidence>
<sequence>MESEVVLETHDERRRWLRIVAILAFITISYNLIEGLVSIFFGADDESLSLFGFGVDSFVEVISGIGIAHMVWRMQNIGADVNSDRFEKTALRITGIGFMILAVALPAGAILSIVADHRPEATVAGVIISLISILTMWLLIREKRRAGAALQSQAVLADANCTRTCLQLSFVLLTASLLYELFRLPYVDAVGSLAIAWFAFREGRESFEKARTGKSCGCDSCH</sequence>
<dbReference type="InterPro" id="IPR026765">
    <property type="entry name" value="Tmem163"/>
</dbReference>
<keyword evidence="9 11" id="KW-0472">Membrane</keyword>
<evidence type="ECO:0000256" key="9">
    <source>
        <dbReference type="ARBA" id="ARBA00023136"/>
    </source>
</evidence>
<gene>
    <name evidence="13" type="ORF">F9K24_15135</name>
</gene>
<protein>
    <recommendedName>
        <fullName evidence="12">Cation efflux protein transmembrane domain-containing protein</fullName>
    </recommendedName>
</protein>
<feature type="transmembrane region" description="Helical" evidence="11">
    <location>
        <begin position="49"/>
        <end position="72"/>
    </location>
</feature>
<evidence type="ECO:0000256" key="8">
    <source>
        <dbReference type="ARBA" id="ARBA00023018"/>
    </source>
</evidence>
<dbReference type="EMBL" id="WBUI01000016">
    <property type="protein sequence ID" value="KAB2931025.1"/>
    <property type="molecule type" value="Genomic_DNA"/>
</dbReference>
<evidence type="ECO:0000313" key="13">
    <source>
        <dbReference type="EMBL" id="KAB2931025.1"/>
    </source>
</evidence>
<evidence type="ECO:0000256" key="7">
    <source>
        <dbReference type="ARBA" id="ARBA00022989"/>
    </source>
</evidence>
<dbReference type="PANTHER" id="PTHR31937:SF2">
    <property type="entry name" value="TRANSMEMBRANE PROTEIN 163"/>
    <property type="match status" value="1"/>
</dbReference>
<dbReference type="GO" id="GO:0031410">
    <property type="term" value="C:cytoplasmic vesicle"/>
    <property type="evidence" value="ECO:0007669"/>
    <property type="project" value="UniProtKB-KW"/>
</dbReference>
<keyword evidence="5" id="KW-0967">Endosome</keyword>
<keyword evidence="10" id="KW-0968">Cytoplasmic vesicle</keyword>
<evidence type="ECO:0000256" key="10">
    <source>
        <dbReference type="ARBA" id="ARBA00023329"/>
    </source>
</evidence>
<feature type="transmembrane region" description="Helical" evidence="11">
    <location>
        <begin position="93"/>
        <end position="115"/>
    </location>
</feature>
<comment type="caution">
    <text evidence="13">The sequence shown here is derived from an EMBL/GenBank/DDBJ whole genome shotgun (WGS) entry which is preliminary data.</text>
</comment>
<feature type="domain" description="Cation efflux protein transmembrane" evidence="12">
    <location>
        <begin position="25"/>
        <end position="209"/>
    </location>
</feature>
<dbReference type="Pfam" id="PF01545">
    <property type="entry name" value="Cation_efflux"/>
    <property type="match status" value="1"/>
</dbReference>
<dbReference type="AlphaFoldDB" id="A0A833GZW7"/>
<dbReference type="PANTHER" id="PTHR31937">
    <property type="entry name" value="TRANSMEMBRANE PROTEIN 163"/>
    <property type="match status" value="1"/>
</dbReference>
<evidence type="ECO:0000313" key="14">
    <source>
        <dbReference type="Proteomes" id="UP000460298"/>
    </source>
</evidence>
<comment type="similarity">
    <text evidence="3">Belongs to the TMEM163 family.</text>
</comment>
<dbReference type="Proteomes" id="UP000460298">
    <property type="component" value="Unassembled WGS sequence"/>
</dbReference>
<comment type="subcellular location">
    <subcellularLocation>
        <location evidence="2">Cytoplasmic vesicle</location>
        <location evidence="2">Secretory vesicle</location>
        <location evidence="2">Synaptic vesicle membrane</location>
        <topology evidence="2">Multi-pass membrane protein</topology>
    </subcellularLocation>
    <subcellularLocation>
        <location evidence="1">Early endosome membrane</location>
    </subcellularLocation>
</comment>
<feature type="transmembrane region" description="Helical" evidence="11">
    <location>
        <begin position="121"/>
        <end position="140"/>
    </location>
</feature>
<dbReference type="GO" id="GO:0016020">
    <property type="term" value="C:membrane"/>
    <property type="evidence" value="ECO:0007669"/>
    <property type="project" value="InterPro"/>
</dbReference>
<evidence type="ECO:0000256" key="4">
    <source>
        <dbReference type="ARBA" id="ARBA00022692"/>
    </source>
</evidence>
<proteinExistence type="inferred from homology"/>
<evidence type="ECO:0000259" key="12">
    <source>
        <dbReference type="Pfam" id="PF01545"/>
    </source>
</evidence>
<evidence type="ECO:0000256" key="6">
    <source>
        <dbReference type="ARBA" id="ARBA00022833"/>
    </source>
</evidence>
<dbReference type="InterPro" id="IPR058533">
    <property type="entry name" value="Cation_efflux_TM"/>
</dbReference>
<accession>A0A833GZW7</accession>
<reference evidence="13 14" key="1">
    <citation type="submission" date="2019-10" db="EMBL/GenBank/DDBJ databases">
        <title>Extracellular Electron Transfer in a Candidatus Methanoperedens spp. Enrichment Culture.</title>
        <authorList>
            <person name="Berger S."/>
            <person name="Rangel Shaw D."/>
            <person name="Berben T."/>
            <person name="In 'T Zandt M."/>
            <person name="Frank J."/>
            <person name="Reimann J."/>
            <person name="Jetten M.S.M."/>
            <person name="Welte C.U."/>
        </authorList>
    </citation>
    <scope>NUCLEOTIDE SEQUENCE [LARGE SCALE GENOMIC DNA]</scope>
    <source>
        <strain evidence="13">SB12</strain>
    </source>
</reference>
<evidence type="ECO:0000256" key="2">
    <source>
        <dbReference type="ARBA" id="ARBA00004644"/>
    </source>
</evidence>
<evidence type="ECO:0000256" key="3">
    <source>
        <dbReference type="ARBA" id="ARBA00008731"/>
    </source>
</evidence>
<keyword evidence="6" id="KW-0862">Zinc</keyword>
<keyword evidence="4 11" id="KW-0812">Transmembrane</keyword>
<evidence type="ECO:0000256" key="11">
    <source>
        <dbReference type="SAM" id="Phobius"/>
    </source>
</evidence>
<name>A0A833GZW7_9LEPT</name>
<dbReference type="Gene3D" id="1.20.1510.10">
    <property type="entry name" value="Cation efflux protein transmembrane domain"/>
    <property type="match status" value="1"/>
</dbReference>
<dbReference type="InterPro" id="IPR027469">
    <property type="entry name" value="Cation_efflux_TMD_sf"/>
</dbReference>
<keyword evidence="8" id="KW-0770">Synapse</keyword>
<dbReference type="SUPFAM" id="SSF161111">
    <property type="entry name" value="Cation efflux protein transmembrane domain-like"/>
    <property type="match status" value="1"/>
</dbReference>
<feature type="transmembrane region" description="Helical" evidence="11">
    <location>
        <begin position="20"/>
        <end position="43"/>
    </location>
</feature>
<evidence type="ECO:0000256" key="5">
    <source>
        <dbReference type="ARBA" id="ARBA00022753"/>
    </source>
</evidence>